<dbReference type="Proteomes" id="UP000197065">
    <property type="component" value="Unassembled WGS sequence"/>
</dbReference>
<protein>
    <submittedName>
        <fullName evidence="5">LacI family transcriptional regulator</fullName>
    </submittedName>
</protein>
<keyword evidence="1" id="KW-0805">Transcription regulation</keyword>
<organism evidence="5 6">
    <name type="scientific">Arboricoccus pini</name>
    <dbReference type="NCBI Taxonomy" id="1963835"/>
    <lineage>
        <taxon>Bacteria</taxon>
        <taxon>Pseudomonadati</taxon>
        <taxon>Pseudomonadota</taxon>
        <taxon>Alphaproteobacteria</taxon>
        <taxon>Geminicoccales</taxon>
        <taxon>Geminicoccaceae</taxon>
        <taxon>Arboricoccus</taxon>
    </lineage>
</organism>
<dbReference type="PANTHER" id="PTHR30146:SF152">
    <property type="entry name" value="TRANSCRIPTIONAL REGULATORY PROTEIN"/>
    <property type="match status" value="1"/>
</dbReference>
<dbReference type="EMBL" id="FYEH01000004">
    <property type="protein sequence ID" value="SNB65579.1"/>
    <property type="molecule type" value="Genomic_DNA"/>
</dbReference>
<dbReference type="AlphaFoldDB" id="A0A212R0P7"/>
<dbReference type="SUPFAM" id="SSF47413">
    <property type="entry name" value="lambda repressor-like DNA-binding domains"/>
    <property type="match status" value="1"/>
</dbReference>
<dbReference type="Gene3D" id="1.10.260.40">
    <property type="entry name" value="lambda repressor-like DNA-binding domains"/>
    <property type="match status" value="1"/>
</dbReference>
<dbReference type="OrthoDB" id="9805774at2"/>
<dbReference type="Pfam" id="PF00356">
    <property type="entry name" value="LacI"/>
    <property type="match status" value="1"/>
</dbReference>
<dbReference type="GO" id="GO:0000976">
    <property type="term" value="F:transcription cis-regulatory region binding"/>
    <property type="evidence" value="ECO:0007669"/>
    <property type="project" value="TreeGrafter"/>
</dbReference>
<proteinExistence type="predicted"/>
<dbReference type="InterPro" id="IPR010982">
    <property type="entry name" value="Lambda_DNA-bd_dom_sf"/>
</dbReference>
<dbReference type="GO" id="GO:0003700">
    <property type="term" value="F:DNA-binding transcription factor activity"/>
    <property type="evidence" value="ECO:0007669"/>
    <property type="project" value="TreeGrafter"/>
</dbReference>
<reference evidence="5 6" key="1">
    <citation type="submission" date="2017-06" db="EMBL/GenBank/DDBJ databases">
        <authorList>
            <person name="Kim H.J."/>
            <person name="Triplett B.A."/>
        </authorList>
    </citation>
    <scope>NUCLEOTIDE SEQUENCE [LARGE SCALE GENOMIC DNA]</scope>
    <source>
        <strain evidence="5 6">B29T1</strain>
    </source>
</reference>
<dbReference type="PROSITE" id="PS50932">
    <property type="entry name" value="HTH_LACI_2"/>
    <property type="match status" value="1"/>
</dbReference>
<dbReference type="InterPro" id="IPR000843">
    <property type="entry name" value="HTH_LacI"/>
</dbReference>
<gene>
    <name evidence="5" type="ORF">SAMN07250955_104302</name>
</gene>
<dbReference type="SUPFAM" id="SSF53822">
    <property type="entry name" value="Periplasmic binding protein-like I"/>
    <property type="match status" value="1"/>
</dbReference>
<evidence type="ECO:0000256" key="1">
    <source>
        <dbReference type="ARBA" id="ARBA00023015"/>
    </source>
</evidence>
<evidence type="ECO:0000256" key="3">
    <source>
        <dbReference type="ARBA" id="ARBA00023163"/>
    </source>
</evidence>
<evidence type="ECO:0000256" key="2">
    <source>
        <dbReference type="ARBA" id="ARBA00023125"/>
    </source>
</evidence>
<dbReference type="PROSITE" id="PS00356">
    <property type="entry name" value="HTH_LACI_1"/>
    <property type="match status" value="1"/>
</dbReference>
<dbReference type="InterPro" id="IPR028082">
    <property type="entry name" value="Peripla_BP_I"/>
</dbReference>
<evidence type="ECO:0000259" key="4">
    <source>
        <dbReference type="PROSITE" id="PS50932"/>
    </source>
</evidence>
<dbReference type="InterPro" id="IPR025997">
    <property type="entry name" value="SBP_2_dom"/>
</dbReference>
<dbReference type="Gene3D" id="3.40.50.2300">
    <property type="match status" value="1"/>
</dbReference>
<keyword evidence="3" id="KW-0804">Transcription</keyword>
<dbReference type="PANTHER" id="PTHR30146">
    <property type="entry name" value="LACI-RELATED TRANSCRIPTIONAL REPRESSOR"/>
    <property type="match status" value="1"/>
</dbReference>
<name>A0A212R0P7_9PROT</name>
<evidence type="ECO:0000313" key="6">
    <source>
        <dbReference type="Proteomes" id="UP000197065"/>
    </source>
</evidence>
<accession>A0A212R0P7</accession>
<evidence type="ECO:0000313" key="5">
    <source>
        <dbReference type="EMBL" id="SNB65579.1"/>
    </source>
</evidence>
<feature type="domain" description="HTH lacI-type" evidence="4">
    <location>
        <begin position="5"/>
        <end position="56"/>
    </location>
</feature>
<dbReference type="SMART" id="SM00354">
    <property type="entry name" value="HTH_LACI"/>
    <property type="match status" value="1"/>
</dbReference>
<dbReference type="Pfam" id="PF13407">
    <property type="entry name" value="Peripla_BP_4"/>
    <property type="match status" value="1"/>
</dbReference>
<keyword evidence="2" id="KW-0238">DNA-binding</keyword>
<sequence>MSKRITIADLARAASVSVSTIDRIMNRRGPVQRQTEEHVLSVAERIGFHAVQGLRRQLAETAPKRKFGFILNRRDRYLYARLASLLIHNVTSSPRIHGQAVVIHLEDLSPKGTADAILRLGEDCDALAGVCIDHPMVNAAVEKLAKANVPFWAMLSDLSTPARAGFVGANATKLGRSAGWFMHRLLPTGGRVAVLLGSSDYTAQCLYESGFRQYLSQKGSKIDILAPRETEENVEQAYALTRDILRIQPNLSGLFMAGGGIDGVIQALQDQHLTDMTLVSTELSEKTRTHLLQGSVDVALSHPAEVVATNVVHVMENNRPRGLDAMIVDVEHQIMVSESI</sequence>
<keyword evidence="6" id="KW-1185">Reference proteome</keyword>
<dbReference type="CDD" id="cd06307">
    <property type="entry name" value="PBP1_sugar_binding"/>
    <property type="match status" value="1"/>
</dbReference>